<dbReference type="SUPFAM" id="SSF50978">
    <property type="entry name" value="WD40 repeat-like"/>
    <property type="match status" value="1"/>
</dbReference>
<dbReference type="GO" id="GO:0006972">
    <property type="term" value="P:hyperosmotic response"/>
    <property type="evidence" value="ECO:0007669"/>
    <property type="project" value="EnsemblMetazoa"/>
</dbReference>
<dbReference type="HOGENOM" id="CLU_001853_1_0_1"/>
<proteinExistence type="predicted"/>
<keyword evidence="4" id="KW-0969">Cilium</keyword>
<keyword evidence="3" id="KW-0677">Repeat</keyword>
<dbReference type="FunFam" id="1.25.40.470:FF:000011">
    <property type="entry name" value="Intraflagellar transport protein 140"/>
    <property type="match status" value="1"/>
</dbReference>
<dbReference type="InterPro" id="IPR011990">
    <property type="entry name" value="TPR-like_helical_dom_sf"/>
</dbReference>
<evidence type="ECO:0000313" key="13">
    <source>
        <dbReference type="Proteomes" id="UP000008068"/>
    </source>
</evidence>
<gene>
    <name evidence="12" type="ORF">CAEBREN_28654</name>
</gene>
<evidence type="ECO:0000259" key="9">
    <source>
        <dbReference type="Pfam" id="PF23385"/>
    </source>
</evidence>
<dbReference type="GO" id="GO:0036064">
    <property type="term" value="C:ciliary basal body"/>
    <property type="evidence" value="ECO:0007669"/>
    <property type="project" value="TreeGrafter"/>
</dbReference>
<dbReference type="GO" id="GO:0060271">
    <property type="term" value="P:cilium assembly"/>
    <property type="evidence" value="ECO:0007669"/>
    <property type="project" value="EnsemblMetazoa"/>
</dbReference>
<dbReference type="GO" id="GO:0043053">
    <property type="term" value="P:dauer entry"/>
    <property type="evidence" value="ECO:0007669"/>
    <property type="project" value="EnsemblMetazoa"/>
</dbReference>
<evidence type="ECO:0000256" key="6">
    <source>
        <dbReference type="SAM" id="Coils"/>
    </source>
</evidence>
<dbReference type="PANTHER" id="PTHR15722">
    <property type="entry name" value="IFT140/172-RELATED"/>
    <property type="match status" value="1"/>
</dbReference>
<evidence type="ECO:0000256" key="1">
    <source>
        <dbReference type="ARBA" id="ARBA00004138"/>
    </source>
</evidence>
<dbReference type="InterPro" id="IPR015943">
    <property type="entry name" value="WD40/YVTN_repeat-like_dom_sf"/>
</dbReference>
<dbReference type="GO" id="GO:0009408">
    <property type="term" value="P:response to heat"/>
    <property type="evidence" value="ECO:0007669"/>
    <property type="project" value="EnsemblMetazoa"/>
</dbReference>
<dbReference type="Gene3D" id="2.130.10.10">
    <property type="entry name" value="YVTN repeat-like/Quinoprotein amine dehydrogenase"/>
    <property type="match status" value="1"/>
</dbReference>
<evidence type="ECO:0000256" key="5">
    <source>
        <dbReference type="ARBA" id="ARBA00023273"/>
    </source>
</evidence>
<dbReference type="InterPro" id="IPR056155">
    <property type="entry name" value="Beta-prop_IFT140_2nd"/>
</dbReference>
<name>G0MPB8_CAEBE</name>
<dbReference type="GO" id="GO:0005930">
    <property type="term" value="C:axoneme"/>
    <property type="evidence" value="ECO:0007669"/>
    <property type="project" value="TreeGrafter"/>
</dbReference>
<evidence type="ECO:0000313" key="12">
    <source>
        <dbReference type="EMBL" id="EGT38893.1"/>
    </source>
</evidence>
<dbReference type="Pfam" id="PF24760">
    <property type="entry name" value="TPR_IF140_C"/>
    <property type="match status" value="1"/>
</dbReference>
<evidence type="ECO:0000259" key="10">
    <source>
        <dbReference type="Pfam" id="PF24760"/>
    </source>
</evidence>
<organism evidence="13">
    <name type="scientific">Caenorhabditis brenneri</name>
    <name type="common">Nematode worm</name>
    <dbReference type="NCBI Taxonomy" id="135651"/>
    <lineage>
        <taxon>Eukaryota</taxon>
        <taxon>Metazoa</taxon>
        <taxon>Ecdysozoa</taxon>
        <taxon>Nematoda</taxon>
        <taxon>Chromadorea</taxon>
        <taxon>Rhabditida</taxon>
        <taxon>Rhabditina</taxon>
        <taxon>Rhabditomorpha</taxon>
        <taxon>Rhabditoidea</taxon>
        <taxon>Rhabditidae</taxon>
        <taxon>Peloderinae</taxon>
        <taxon>Caenorhabditis</taxon>
    </lineage>
</organism>
<evidence type="ECO:0000256" key="2">
    <source>
        <dbReference type="ARBA" id="ARBA00022574"/>
    </source>
</evidence>
<dbReference type="FunCoup" id="G0MPB8">
    <property type="interactions" value="1545"/>
</dbReference>
<evidence type="ECO:0000256" key="3">
    <source>
        <dbReference type="ARBA" id="ARBA00022737"/>
    </source>
</evidence>
<dbReference type="InParanoid" id="G0MPB8"/>
<dbReference type="InterPro" id="IPR036322">
    <property type="entry name" value="WD40_repeat_dom_sf"/>
</dbReference>
<dbReference type="Pfam" id="PF24762">
    <property type="entry name" value="TPR_IF140-IFT172"/>
    <property type="match status" value="1"/>
</dbReference>
<dbReference type="OrthoDB" id="10258787at2759"/>
<dbReference type="GO" id="GO:0006979">
    <property type="term" value="P:response to oxidative stress"/>
    <property type="evidence" value="ECO:0007669"/>
    <property type="project" value="EnsemblMetazoa"/>
</dbReference>
<evidence type="ECO:0000259" key="8">
    <source>
        <dbReference type="Pfam" id="PF23383"/>
    </source>
</evidence>
<dbReference type="EMBL" id="GL379804">
    <property type="protein sequence ID" value="EGT38893.1"/>
    <property type="molecule type" value="Genomic_DNA"/>
</dbReference>
<dbReference type="eggNOG" id="KOG3617">
    <property type="taxonomic scope" value="Eukaryota"/>
</dbReference>
<dbReference type="Pfam" id="PF23383">
    <property type="entry name" value="Beta-prop_IFT140_1st"/>
    <property type="match status" value="1"/>
</dbReference>
<protein>
    <submittedName>
        <fullName evidence="12">Uncharacterized protein</fullName>
    </submittedName>
</protein>
<dbReference type="Proteomes" id="UP000008068">
    <property type="component" value="Unassembled WGS sequence"/>
</dbReference>
<dbReference type="FunFam" id="1.25.40.470:FF:000028">
    <property type="entry name" value="Intraflagellar transport protein 140-like protein"/>
    <property type="match status" value="1"/>
</dbReference>
<keyword evidence="6" id="KW-0175">Coiled coil</keyword>
<dbReference type="Pfam" id="PF23385">
    <property type="entry name" value="Beta-prop_IFT140_2nd"/>
    <property type="match status" value="1"/>
</dbReference>
<dbReference type="InterPro" id="IPR056156">
    <property type="entry name" value="TPR_IF140_C"/>
</dbReference>
<evidence type="ECO:0000259" key="11">
    <source>
        <dbReference type="Pfam" id="PF24762"/>
    </source>
</evidence>
<feature type="domain" description="IFT140 second beta-propeller" evidence="9">
    <location>
        <begin position="393"/>
        <end position="707"/>
    </location>
</feature>
<keyword evidence="13" id="KW-1185">Reference proteome</keyword>
<dbReference type="GO" id="GO:1905798">
    <property type="term" value="P:positive regulation of intraciliary anterograde transport"/>
    <property type="evidence" value="ECO:0007669"/>
    <property type="project" value="EnsemblMetazoa"/>
</dbReference>
<sequence length="1450" mass="163586">MKPSIIEWAPHCGWICVVTKEEKKGISNIAFTDHTGNVKEKGPVKIGSVSCVRWHTKRQFVCVGWSDGAVNFVQKGGAVSHTVIESYPYPNLGVEWSHDGTVLMTIHNPSSVQLFSYICIGEDTSTSNLMQVELNDQICLWSKRLSYERYRSNRVSNGGDDSGIDSPPSKDSLADRREERSLVPTGTEFLFGSKTGVIYGVDNDRHRTLHKLDSEILFLGSCDQLSIIIVFTKDCFIFHLGKGSTEGRCSERVKVKLGGRADKYYLELNDGILVMCYEEREIRVWDLIKEDNGTIGLEVSKGFQPDETINVVTVNGKRGVITAATSLNNVAEWKRKRTTSSLESAWKLNPSAQIEGTVTLIRWSPILNTAAFVTEDGLILIGENSVTVKMRGKMAAIQTSSNTFTLLHASTGVSQELKLSIPSAKGICLGEKQLVVWNDDTVVTYDVQTSLATIQCTSFACVTTSVAIVHQNLYCIEKDKILVRTLQGTLRQEISLPEIEGDPDILEVNRHWMAVATTNGFIRIYNLSSKDAQQEHNSKYIVENVTNFYKFHTIKINQAGNKVAVTYLEDVSSVAERLMVYDAELDSVSYFSFDRGMTDTQEYETQAELAHTSSGRPVTAAARKMAREQSRFQMMNHRAGALEWDENDARYLVVECIHVEPESTDQRVLTAFVTSEHGIQLQGMQSKSIHCGKLVSVSVPNFYFVRKAGWDDDDNRDERTIGKTLVAKCLREFLGNENCDEGTRKAMMDFSFYLTIGSMDAAFKAIQFIKSDSVWDHMASMSIKTRRLDVAMVCLGHMKNVRGARAVRRSQQNGESDSMKCAALAIELSMLEEALIIYSQNERFDLMNKLYQSQNMWSAAFEIAETKDRIHLRNTHYNYAKYLESKRDQASIEAAIENYEKAGVHAFEVFRMLKDYPKQIEQYVRRKREESLYSWWGAYLESVGEYEGALSFYSSAKDYYCLVRVKCFQGKNEEAARLAEESKDKAACYLIGRMFEKEGDVVRAVKFFTKARALSSAIRLAKEHDMKDKLANLCLMAGGSELVSAARYYEDLPGYAHKAVMLYHKAGMIGRALDLAFRTEQFSALDLITKDLDAGTDPKILKRAAEFFESNQNYEKAVNFLCLAKEFAGAVQLCKSRNVRVTDKFAELMTPSKDDMPNVTERKRVLETVAELCLQQGAYSASAKKFTQAGDKLSAMRALLKSGDIQKIRFFANTARNKEIYILAANFLQTTNWQDNPQTIKDIETFYTKSQSFEHLGNFYKSVAIVSLLFQYSMFNVHLQTEAENLRTLDKAMGSLQMAALCVQEAENKNLITAGIDALTEDIKKYVMQLRKLQNILEAMKNDAADGMRQLTTLAEESLEDDIIPCTRLFAMIIGEHALKKNWKPAYRAITGLMKKSPNIDMEAVVDASILDKVCDEMRMERVTKKRKEEVESDGEEVDFSHSLRRQNIA</sequence>
<feature type="region of interest" description="Disordered" evidence="7">
    <location>
        <begin position="1424"/>
        <end position="1450"/>
    </location>
</feature>
<comment type="subcellular location">
    <subcellularLocation>
        <location evidence="1">Cell projection</location>
        <location evidence="1">Cilium</location>
    </subcellularLocation>
</comment>
<feature type="domain" description="IF140/IFT172/WDR19 TPR" evidence="11">
    <location>
        <begin position="757"/>
        <end position="1246"/>
    </location>
</feature>
<dbReference type="InterPro" id="IPR056168">
    <property type="entry name" value="TPR_IF140/IFT172/WDR19"/>
</dbReference>
<dbReference type="GO" id="GO:0097730">
    <property type="term" value="C:non-motile cilium"/>
    <property type="evidence" value="ECO:0007669"/>
    <property type="project" value="EnsemblMetazoa"/>
</dbReference>
<feature type="domain" description="IFT140 first beta-propeller" evidence="8">
    <location>
        <begin position="3"/>
        <end position="374"/>
    </location>
</feature>
<keyword evidence="5" id="KW-0966">Cell projection</keyword>
<dbReference type="SUPFAM" id="SSF82171">
    <property type="entry name" value="DPP6 N-terminal domain-like"/>
    <property type="match status" value="1"/>
</dbReference>
<evidence type="ECO:0000256" key="4">
    <source>
        <dbReference type="ARBA" id="ARBA00023069"/>
    </source>
</evidence>
<evidence type="ECO:0000256" key="7">
    <source>
        <dbReference type="SAM" id="MobiDB-lite"/>
    </source>
</evidence>
<feature type="coiled-coil region" evidence="6">
    <location>
        <begin position="1316"/>
        <end position="1350"/>
    </location>
</feature>
<accession>G0MPB8</accession>
<dbReference type="PANTHER" id="PTHR15722:SF7">
    <property type="entry name" value="INTRAFLAGELLAR TRANSPORT PROTEIN 140 HOMOLOG"/>
    <property type="match status" value="1"/>
</dbReference>
<dbReference type="GO" id="GO:0035721">
    <property type="term" value="P:intraciliary retrograde transport"/>
    <property type="evidence" value="ECO:0007669"/>
    <property type="project" value="TreeGrafter"/>
</dbReference>
<dbReference type="STRING" id="135651.G0MPB8"/>
<feature type="region of interest" description="Disordered" evidence="7">
    <location>
        <begin position="154"/>
        <end position="178"/>
    </location>
</feature>
<dbReference type="GO" id="GO:0008340">
    <property type="term" value="P:determination of adult lifespan"/>
    <property type="evidence" value="ECO:0007669"/>
    <property type="project" value="EnsemblMetazoa"/>
</dbReference>
<dbReference type="GO" id="GO:0030991">
    <property type="term" value="C:intraciliary transport particle A"/>
    <property type="evidence" value="ECO:0007669"/>
    <property type="project" value="TreeGrafter"/>
</dbReference>
<dbReference type="GO" id="GO:1905801">
    <property type="term" value="P:positive regulation of intraciliary retrograde transport"/>
    <property type="evidence" value="ECO:0007669"/>
    <property type="project" value="EnsemblMetazoa"/>
</dbReference>
<dbReference type="SUPFAM" id="SSF48452">
    <property type="entry name" value="TPR-like"/>
    <property type="match status" value="1"/>
</dbReference>
<feature type="domain" description="IF140 C-terminal TPR" evidence="10">
    <location>
        <begin position="1279"/>
        <end position="1391"/>
    </location>
</feature>
<keyword evidence="2" id="KW-0853">WD repeat</keyword>
<dbReference type="Gene3D" id="1.25.40.470">
    <property type="match status" value="2"/>
</dbReference>
<reference evidence="13" key="1">
    <citation type="submission" date="2011-07" db="EMBL/GenBank/DDBJ databases">
        <authorList>
            <consortium name="Caenorhabditis brenneri Sequencing and Analysis Consortium"/>
            <person name="Wilson R.K."/>
        </authorList>
    </citation>
    <scope>NUCLEOTIDE SEQUENCE [LARGE SCALE GENOMIC DNA]</scope>
    <source>
        <strain evidence="13">PB2801</strain>
    </source>
</reference>
<dbReference type="InterPro" id="IPR056154">
    <property type="entry name" value="Beta-prop_IFT140_1st"/>
</dbReference>